<feature type="non-terminal residue" evidence="2">
    <location>
        <position position="1"/>
    </location>
</feature>
<gene>
    <name evidence="2" type="ORF">M9458_017803</name>
</gene>
<keyword evidence="3" id="KW-1185">Reference proteome</keyword>
<name>A0ABD0QJ96_CIRMR</name>
<proteinExistence type="predicted"/>
<dbReference type="AlphaFoldDB" id="A0ABD0QJ96"/>
<evidence type="ECO:0000256" key="1">
    <source>
        <dbReference type="SAM" id="MobiDB-lite"/>
    </source>
</evidence>
<dbReference type="Proteomes" id="UP001529510">
    <property type="component" value="Unassembled WGS sequence"/>
</dbReference>
<reference evidence="2 3" key="1">
    <citation type="submission" date="2024-05" db="EMBL/GenBank/DDBJ databases">
        <title>Genome sequencing and assembly of Indian major carp, Cirrhinus mrigala (Hamilton, 1822).</title>
        <authorList>
            <person name="Mohindra V."/>
            <person name="Chowdhury L.M."/>
            <person name="Lal K."/>
            <person name="Jena J.K."/>
        </authorList>
    </citation>
    <scope>NUCLEOTIDE SEQUENCE [LARGE SCALE GENOMIC DNA]</scope>
    <source>
        <strain evidence="2">CM1030</strain>
        <tissue evidence="2">Blood</tissue>
    </source>
</reference>
<protein>
    <submittedName>
        <fullName evidence="2">Uncharacterized protein</fullName>
    </submittedName>
</protein>
<evidence type="ECO:0000313" key="2">
    <source>
        <dbReference type="EMBL" id="KAL0186133.1"/>
    </source>
</evidence>
<organism evidence="2 3">
    <name type="scientific">Cirrhinus mrigala</name>
    <name type="common">Mrigala</name>
    <dbReference type="NCBI Taxonomy" id="683832"/>
    <lineage>
        <taxon>Eukaryota</taxon>
        <taxon>Metazoa</taxon>
        <taxon>Chordata</taxon>
        <taxon>Craniata</taxon>
        <taxon>Vertebrata</taxon>
        <taxon>Euteleostomi</taxon>
        <taxon>Actinopterygii</taxon>
        <taxon>Neopterygii</taxon>
        <taxon>Teleostei</taxon>
        <taxon>Ostariophysi</taxon>
        <taxon>Cypriniformes</taxon>
        <taxon>Cyprinidae</taxon>
        <taxon>Labeoninae</taxon>
        <taxon>Labeonini</taxon>
        <taxon>Cirrhinus</taxon>
    </lineage>
</organism>
<comment type="caution">
    <text evidence="2">The sequence shown here is derived from an EMBL/GenBank/DDBJ whole genome shotgun (WGS) entry which is preliminary data.</text>
</comment>
<evidence type="ECO:0000313" key="3">
    <source>
        <dbReference type="Proteomes" id="UP001529510"/>
    </source>
</evidence>
<dbReference type="EMBL" id="JAMKFB020000008">
    <property type="protein sequence ID" value="KAL0186133.1"/>
    <property type="molecule type" value="Genomic_DNA"/>
</dbReference>
<feature type="region of interest" description="Disordered" evidence="1">
    <location>
        <begin position="33"/>
        <end position="67"/>
    </location>
</feature>
<accession>A0ABD0QJ96</accession>
<sequence>EGDDSLLVRVVPAKSQKQPGKIKINFEDLEKNREEELKKRTEEEKKKRYDENRRSFRESKHRSMIEQ</sequence>
<feature type="non-terminal residue" evidence="2">
    <location>
        <position position="67"/>
    </location>
</feature>